<dbReference type="EMBL" id="JABFUD020000004">
    <property type="protein sequence ID" value="KAI5080712.1"/>
    <property type="molecule type" value="Genomic_DNA"/>
</dbReference>
<dbReference type="InterPro" id="IPR013083">
    <property type="entry name" value="Znf_RING/FYVE/PHD"/>
</dbReference>
<proteinExistence type="predicted"/>
<accession>A0A9D4V871</accession>
<sequence length="116" mass="13072">MQKPYSANEFSCYRRGITSVTSADDSLDSPFRFTETPPTPCVICGDKAAVWVALFCCAHKAVCSPCNHQLHKNQSLQQCVVCQGRTRDWMAQLPKLTLAREWRSELSYSLTVLGFH</sequence>
<evidence type="ECO:0000313" key="1">
    <source>
        <dbReference type="EMBL" id="KAI5080712.1"/>
    </source>
</evidence>
<evidence type="ECO:0000313" key="2">
    <source>
        <dbReference type="Proteomes" id="UP000886520"/>
    </source>
</evidence>
<gene>
    <name evidence="1" type="ORF">GOP47_0003895</name>
</gene>
<dbReference type="AlphaFoldDB" id="A0A9D4V871"/>
<protein>
    <submittedName>
        <fullName evidence="1">Uncharacterized protein</fullName>
    </submittedName>
</protein>
<organism evidence="1 2">
    <name type="scientific">Adiantum capillus-veneris</name>
    <name type="common">Maidenhair fern</name>
    <dbReference type="NCBI Taxonomy" id="13818"/>
    <lineage>
        <taxon>Eukaryota</taxon>
        <taxon>Viridiplantae</taxon>
        <taxon>Streptophyta</taxon>
        <taxon>Embryophyta</taxon>
        <taxon>Tracheophyta</taxon>
        <taxon>Polypodiopsida</taxon>
        <taxon>Polypodiidae</taxon>
        <taxon>Polypodiales</taxon>
        <taxon>Pteridineae</taxon>
        <taxon>Pteridaceae</taxon>
        <taxon>Vittarioideae</taxon>
        <taxon>Adiantum</taxon>
    </lineage>
</organism>
<keyword evidence="2" id="KW-1185">Reference proteome</keyword>
<dbReference type="Gene3D" id="3.30.40.10">
    <property type="entry name" value="Zinc/RING finger domain, C3HC4 (zinc finger)"/>
    <property type="match status" value="1"/>
</dbReference>
<comment type="caution">
    <text evidence="1">The sequence shown here is derived from an EMBL/GenBank/DDBJ whole genome shotgun (WGS) entry which is preliminary data.</text>
</comment>
<name>A0A9D4V871_ADICA</name>
<reference evidence="1" key="1">
    <citation type="submission" date="2021-01" db="EMBL/GenBank/DDBJ databases">
        <title>Adiantum capillus-veneris genome.</title>
        <authorList>
            <person name="Fang Y."/>
            <person name="Liao Q."/>
        </authorList>
    </citation>
    <scope>NUCLEOTIDE SEQUENCE</scope>
    <source>
        <strain evidence="1">H3</strain>
        <tissue evidence="1">Leaf</tissue>
    </source>
</reference>
<dbReference type="Proteomes" id="UP000886520">
    <property type="component" value="Chromosome 4"/>
</dbReference>